<evidence type="ECO:0000313" key="3">
    <source>
        <dbReference type="Proteomes" id="UP000325433"/>
    </source>
</evidence>
<sequence length="66" mass="7420">MLTETGLHRTDDSEMAGVVHHYLVTTCIVYIYGSAISRVLSWSMASTTQPSTLSLYSMHTYYQNLS</sequence>
<feature type="transmembrane region" description="Helical" evidence="1">
    <location>
        <begin position="20"/>
        <end position="40"/>
    </location>
</feature>
<keyword evidence="1" id="KW-0472">Membrane</keyword>
<evidence type="ECO:0000256" key="1">
    <source>
        <dbReference type="SAM" id="Phobius"/>
    </source>
</evidence>
<name>A0A5N6VRD6_9EURO</name>
<keyword evidence="3" id="KW-1185">Reference proteome</keyword>
<proteinExistence type="predicted"/>
<protein>
    <submittedName>
        <fullName evidence="2">Uncharacterized protein</fullName>
    </submittedName>
</protein>
<reference evidence="3" key="1">
    <citation type="submission" date="2019-04" db="EMBL/GenBank/DDBJ databases">
        <title>Friends and foes A comparative genomics studyof 23 Aspergillus species from section Flavi.</title>
        <authorList>
            <consortium name="DOE Joint Genome Institute"/>
            <person name="Kjaerbolling I."/>
            <person name="Vesth T."/>
            <person name="Frisvad J.C."/>
            <person name="Nybo J.L."/>
            <person name="Theobald S."/>
            <person name="Kildgaard S."/>
            <person name="Isbrandt T."/>
            <person name="Kuo A."/>
            <person name="Sato A."/>
            <person name="Lyhne E.K."/>
            <person name="Kogle M.E."/>
            <person name="Wiebenga A."/>
            <person name="Kun R.S."/>
            <person name="Lubbers R.J."/>
            <person name="Makela M.R."/>
            <person name="Barry K."/>
            <person name="Chovatia M."/>
            <person name="Clum A."/>
            <person name="Daum C."/>
            <person name="Haridas S."/>
            <person name="He G."/>
            <person name="LaButti K."/>
            <person name="Lipzen A."/>
            <person name="Mondo S."/>
            <person name="Riley R."/>
            <person name="Salamov A."/>
            <person name="Simmons B.A."/>
            <person name="Magnuson J.K."/>
            <person name="Henrissat B."/>
            <person name="Mortensen U.H."/>
            <person name="Larsen T.O."/>
            <person name="Devries R.P."/>
            <person name="Grigoriev I.V."/>
            <person name="Machida M."/>
            <person name="Baker S.E."/>
            <person name="Andersen M.R."/>
        </authorList>
    </citation>
    <scope>NUCLEOTIDE SEQUENCE [LARGE SCALE GENOMIC DNA]</scope>
    <source>
        <strain evidence="3">CBS 130015</strain>
    </source>
</reference>
<organism evidence="2 3">
    <name type="scientific">Aspergillus transmontanensis</name>
    <dbReference type="NCBI Taxonomy" id="1034304"/>
    <lineage>
        <taxon>Eukaryota</taxon>
        <taxon>Fungi</taxon>
        <taxon>Dikarya</taxon>
        <taxon>Ascomycota</taxon>
        <taxon>Pezizomycotina</taxon>
        <taxon>Eurotiomycetes</taxon>
        <taxon>Eurotiomycetidae</taxon>
        <taxon>Eurotiales</taxon>
        <taxon>Aspergillaceae</taxon>
        <taxon>Aspergillus</taxon>
        <taxon>Aspergillus subgen. Circumdati</taxon>
    </lineage>
</organism>
<keyword evidence="1" id="KW-1133">Transmembrane helix</keyword>
<dbReference type="AlphaFoldDB" id="A0A5N6VRD6"/>
<dbReference type="Proteomes" id="UP000325433">
    <property type="component" value="Unassembled WGS sequence"/>
</dbReference>
<gene>
    <name evidence="2" type="ORF">BDV41DRAFT_542746</name>
</gene>
<accession>A0A5N6VRD6</accession>
<dbReference type="EMBL" id="ML738345">
    <property type="protein sequence ID" value="KAE8311187.1"/>
    <property type="molecule type" value="Genomic_DNA"/>
</dbReference>
<evidence type="ECO:0000313" key="2">
    <source>
        <dbReference type="EMBL" id="KAE8311187.1"/>
    </source>
</evidence>
<keyword evidence="1" id="KW-0812">Transmembrane</keyword>